<evidence type="ECO:0000256" key="6">
    <source>
        <dbReference type="PIRNR" id="PIRNR018300"/>
    </source>
</evidence>
<evidence type="ECO:0000256" key="2">
    <source>
        <dbReference type="ARBA" id="ARBA00007299"/>
    </source>
</evidence>
<proteinExistence type="inferred from homology"/>
<evidence type="ECO:0000256" key="7">
    <source>
        <dbReference type="SAM" id="MobiDB-lite"/>
    </source>
</evidence>
<feature type="compositionally biased region" description="Low complexity" evidence="7">
    <location>
        <begin position="309"/>
        <end position="327"/>
    </location>
</feature>
<evidence type="ECO:0000256" key="1">
    <source>
        <dbReference type="ARBA" id="ARBA00004123"/>
    </source>
</evidence>
<name>A0ABR3FZ75_9AGAR</name>
<evidence type="ECO:0000259" key="8">
    <source>
        <dbReference type="Pfam" id="PF04042"/>
    </source>
</evidence>
<keyword evidence="10" id="KW-0808">Transferase</keyword>
<keyword evidence="10" id="KW-0239">DNA-directed DNA polymerase</keyword>
<organism evidence="10 11">
    <name type="scientific">Marasmius crinis-equi</name>
    <dbReference type="NCBI Taxonomy" id="585013"/>
    <lineage>
        <taxon>Eukaryota</taxon>
        <taxon>Fungi</taxon>
        <taxon>Dikarya</taxon>
        <taxon>Basidiomycota</taxon>
        <taxon>Agaricomycotina</taxon>
        <taxon>Agaricomycetes</taxon>
        <taxon>Agaricomycetidae</taxon>
        <taxon>Agaricales</taxon>
        <taxon>Marasmiineae</taxon>
        <taxon>Marasmiaceae</taxon>
        <taxon>Marasmius</taxon>
    </lineage>
</organism>
<dbReference type="PANTHER" id="PTHR23061:SF12">
    <property type="entry name" value="DNA POLYMERASE ALPHA SUBUNIT B"/>
    <property type="match status" value="1"/>
</dbReference>
<evidence type="ECO:0000313" key="11">
    <source>
        <dbReference type="Proteomes" id="UP001465976"/>
    </source>
</evidence>
<comment type="similarity">
    <text evidence="2 6">Belongs to the DNA polymerase alpha subunit B family.</text>
</comment>
<dbReference type="GO" id="GO:0003887">
    <property type="term" value="F:DNA-directed DNA polymerase activity"/>
    <property type="evidence" value="ECO:0007669"/>
    <property type="project" value="UniProtKB-KW"/>
</dbReference>
<reference evidence="10 11" key="1">
    <citation type="submission" date="2024-02" db="EMBL/GenBank/DDBJ databases">
        <title>A draft genome for the cacao thread blight pathogen Marasmius crinis-equi.</title>
        <authorList>
            <person name="Cohen S.P."/>
            <person name="Baruah I.K."/>
            <person name="Amoako-Attah I."/>
            <person name="Bukari Y."/>
            <person name="Meinhardt L.W."/>
            <person name="Bailey B.A."/>
        </authorList>
    </citation>
    <scope>NUCLEOTIDE SEQUENCE [LARGE SCALE GENOMIC DNA]</scope>
    <source>
        <strain evidence="10 11">GH-76</strain>
    </source>
</reference>
<dbReference type="Gene3D" id="3.60.21.60">
    <property type="match status" value="2"/>
</dbReference>
<keyword evidence="4 6" id="KW-0235">DNA replication</keyword>
<keyword evidence="11" id="KW-1185">Reference proteome</keyword>
<evidence type="ECO:0000256" key="4">
    <source>
        <dbReference type="ARBA" id="ARBA00022705"/>
    </source>
</evidence>
<dbReference type="Proteomes" id="UP001465976">
    <property type="component" value="Unassembled WGS sequence"/>
</dbReference>
<feature type="domain" description="DNA polymerase alpha subunit B OB" evidence="9">
    <location>
        <begin position="179"/>
        <end position="301"/>
    </location>
</feature>
<keyword evidence="10" id="KW-0548">Nucleotidyltransferase</keyword>
<evidence type="ECO:0000259" key="9">
    <source>
        <dbReference type="Pfam" id="PF22062"/>
    </source>
</evidence>
<dbReference type="Pfam" id="PF04042">
    <property type="entry name" value="DNA_pol_E_B"/>
    <property type="match status" value="1"/>
</dbReference>
<keyword evidence="5 6" id="KW-0539">Nucleus</keyword>
<feature type="region of interest" description="Disordered" evidence="7">
    <location>
        <begin position="308"/>
        <end position="327"/>
    </location>
</feature>
<dbReference type="InterPro" id="IPR007185">
    <property type="entry name" value="DNA_pol_a/d/e_bsu"/>
</dbReference>
<accession>A0ABR3FZ75</accession>
<dbReference type="EMBL" id="JBAHYK010000021">
    <property type="protein sequence ID" value="KAL0580868.1"/>
    <property type="molecule type" value="Genomic_DNA"/>
</dbReference>
<gene>
    <name evidence="10" type="primary">POL12</name>
    <name evidence="10" type="ORF">V5O48_001160</name>
</gene>
<comment type="caution">
    <text evidence="10">The sequence shown here is derived from an EMBL/GenBank/DDBJ whole genome shotgun (WGS) entry which is preliminary data.</text>
</comment>
<evidence type="ECO:0000256" key="3">
    <source>
        <dbReference type="ARBA" id="ARBA00018596"/>
    </source>
</evidence>
<evidence type="ECO:0000256" key="5">
    <source>
        <dbReference type="ARBA" id="ARBA00023242"/>
    </source>
</evidence>
<dbReference type="Pfam" id="PF22062">
    <property type="entry name" value="OB_DPOA2"/>
    <property type="match status" value="1"/>
</dbReference>
<feature type="domain" description="DNA polymerase alpha/delta/epsilon subunit B" evidence="8">
    <location>
        <begin position="332"/>
        <end position="560"/>
    </location>
</feature>
<dbReference type="InterPro" id="IPR016722">
    <property type="entry name" value="DNA_pol_alpha_bsu"/>
</dbReference>
<dbReference type="PANTHER" id="PTHR23061">
    <property type="entry name" value="DNA POLYMERASE 2 ALPHA 70 KDA SUBUNIT"/>
    <property type="match status" value="1"/>
</dbReference>
<comment type="subcellular location">
    <subcellularLocation>
        <location evidence="1 6">Nucleus</location>
    </subcellularLocation>
</comment>
<evidence type="ECO:0000313" key="10">
    <source>
        <dbReference type="EMBL" id="KAL0580868.1"/>
    </source>
</evidence>
<dbReference type="PIRSF" id="PIRSF018300">
    <property type="entry name" value="DNA_pol_alph_2"/>
    <property type="match status" value="1"/>
</dbReference>
<protein>
    <recommendedName>
        <fullName evidence="3 6">DNA polymerase alpha subunit B</fullName>
    </recommendedName>
</protein>
<dbReference type="InterPro" id="IPR054300">
    <property type="entry name" value="OB_DPOA2"/>
</dbReference>
<sequence length="605" mass="65717">MKSRPTPNFSKNASHQLTFLSPRMIDRDGSRTGVSLCKIYNLTPEQLQFKWEAATFSAAPQRAHEAARFTMDSLAGVRAQIKREMAQSNTSKVQPRNFSGAAAVNRARLPQFMARNMGNAGRAGTGEVQVKAEPGLDSMSLAGPSRVSSKVVFKGPKMDASSRKKRGYRYMYEKLNERSEVLDDRINEIGDLVREHYGALLDENGLGDPSSVTDEEIVVVGRITHDSETPSSTAKLTEANLALESSRMLSGGMRVSLRSDPSLQIRGGPQGAGAVTLFPGAIVALKGKNGSGHWFSATEILVVPSFKGSPTSISPPSKPDPSSADSPFSMTIGCGPYTPDTDLKYGPWRSLLNTMKQTKPPVILLTGPFVDYTHPLVEKGDIDETPLALFHRIFLDPLRQLLDSSPGSIAILIPSVKDLISSHAVYPQREFGLEVTKGDPRIHLLPNPTRFSINGVAFAATSVDVLAHLRKEEVTKRGQEVDSVPPQTPEDVGTNSMGNLCRHLLQQRSFYPVFPVNNDLTAEVNLDVTHSEGLKLDAEDEVEYAPDVFILPSKFKQFSKRVNSTLFINSGSVSKSIYGTLTLSAPEPGASLSGRLKAEVVKISG</sequence>
<comment type="function">
    <text evidence="6">Accessory subunit of the DNA polymerase alpha complex (also known as the alpha DNA polymerase-primase complex) which plays an essential role in the initiation of DNA synthesis.</text>
</comment>